<reference evidence="4" key="2">
    <citation type="submission" date="2015-09" db="EMBL/GenBank/DDBJ databases">
        <title>Draft genome sequence of a multidrug-resistant Chryseobacterium indologenes isolate from Malaysia.</title>
        <authorList>
            <person name="Yu C.Y."/>
            <person name="Ang G.Y."/>
            <person name="Chan K.-G."/>
        </authorList>
    </citation>
    <scope>NUCLEOTIDE SEQUENCE [LARGE SCALE GENOMIC DNA]</scope>
    <source>
        <strain evidence="4">CI_885</strain>
    </source>
</reference>
<reference evidence="3 4" key="1">
    <citation type="journal article" date="2015" name="Genom Data">
        <title>Draft genome sequence of a multidrug-resistant Chryseobacterium indologenes isolate from Malaysia.</title>
        <authorList>
            <person name="Yu C.Y."/>
            <person name="Ang G.Y."/>
            <person name="Cheng H.J."/>
            <person name="Cheong Y.M."/>
            <person name="Yin W.F."/>
            <person name="Chan K.G."/>
        </authorList>
    </citation>
    <scope>NUCLEOTIDE SEQUENCE [LARGE SCALE GENOMIC DNA]</scope>
    <source>
        <strain evidence="3 4">CI_885</strain>
    </source>
</reference>
<name>A0A0N0IUS2_CHRID</name>
<dbReference type="RefSeq" id="WP_062701885.1">
    <property type="nucleotide sequence ID" value="NZ_LJOD01000014.1"/>
</dbReference>
<keyword evidence="3" id="KW-0378">Hydrolase</keyword>
<proteinExistence type="inferred from homology"/>
<dbReference type="SUPFAM" id="SSF54909">
    <property type="entry name" value="Dimeric alpha+beta barrel"/>
    <property type="match status" value="1"/>
</dbReference>
<comment type="similarity">
    <text evidence="1">Belongs to the YciI family.</text>
</comment>
<organism evidence="3 4">
    <name type="scientific">Chryseobacterium indologenes</name>
    <name type="common">Flavobacterium indologenes</name>
    <dbReference type="NCBI Taxonomy" id="253"/>
    <lineage>
        <taxon>Bacteria</taxon>
        <taxon>Pseudomonadati</taxon>
        <taxon>Bacteroidota</taxon>
        <taxon>Flavobacteriia</taxon>
        <taxon>Flavobacteriales</taxon>
        <taxon>Weeksellaceae</taxon>
        <taxon>Chryseobacterium group</taxon>
        <taxon>Chryseobacterium</taxon>
    </lineage>
</organism>
<dbReference type="Pfam" id="PF03795">
    <property type="entry name" value="YCII"/>
    <property type="match status" value="1"/>
</dbReference>
<gene>
    <name evidence="3" type="ORF">AOB46_17875</name>
</gene>
<dbReference type="InterPro" id="IPR005545">
    <property type="entry name" value="YCII"/>
</dbReference>
<accession>A0A0N0IUS2</accession>
<dbReference type="InterPro" id="IPR011008">
    <property type="entry name" value="Dimeric_a/b-barrel"/>
</dbReference>
<dbReference type="PANTHER" id="PTHR37828:SF1">
    <property type="entry name" value="YCII-RELATED DOMAIN-CONTAINING PROTEIN"/>
    <property type="match status" value="1"/>
</dbReference>
<evidence type="ECO:0000313" key="4">
    <source>
        <dbReference type="Proteomes" id="UP000037953"/>
    </source>
</evidence>
<evidence type="ECO:0000313" key="3">
    <source>
        <dbReference type="EMBL" id="KPE49832.1"/>
    </source>
</evidence>
<sequence>MFIISLTYKVPLDQIEPLIPEHNDFPEKYYHSGYFITSGRKEPRTGGIILCNASSEKEIEKIIQEDPFYTHQTTDYDIMEFIPSKYNEHFKFFIQNA</sequence>
<dbReference type="OrthoDB" id="9814407at2"/>
<protein>
    <submittedName>
        <fullName evidence="3">GTP cyclohydrolase</fullName>
    </submittedName>
</protein>
<dbReference type="EMBL" id="LJOD01000014">
    <property type="protein sequence ID" value="KPE49832.1"/>
    <property type="molecule type" value="Genomic_DNA"/>
</dbReference>
<comment type="caution">
    <text evidence="3">The sequence shown here is derived from an EMBL/GenBank/DDBJ whole genome shotgun (WGS) entry which is preliminary data.</text>
</comment>
<evidence type="ECO:0000256" key="1">
    <source>
        <dbReference type="ARBA" id="ARBA00007689"/>
    </source>
</evidence>
<feature type="domain" description="YCII-related" evidence="2">
    <location>
        <begin position="1"/>
        <end position="81"/>
    </location>
</feature>
<dbReference type="GO" id="GO:0016787">
    <property type="term" value="F:hydrolase activity"/>
    <property type="evidence" value="ECO:0007669"/>
    <property type="project" value="UniProtKB-KW"/>
</dbReference>
<dbReference type="PATRIC" id="fig|253.9.peg.1526"/>
<dbReference type="Proteomes" id="UP000037953">
    <property type="component" value="Unassembled WGS sequence"/>
</dbReference>
<dbReference type="PANTHER" id="PTHR37828">
    <property type="entry name" value="GSR2449 PROTEIN"/>
    <property type="match status" value="1"/>
</dbReference>
<evidence type="ECO:0000259" key="2">
    <source>
        <dbReference type="Pfam" id="PF03795"/>
    </source>
</evidence>
<dbReference type="Gene3D" id="3.30.70.1060">
    <property type="entry name" value="Dimeric alpha+beta barrel"/>
    <property type="match status" value="1"/>
</dbReference>
<dbReference type="AlphaFoldDB" id="A0A0N0IUS2"/>